<dbReference type="GO" id="GO:0004416">
    <property type="term" value="F:hydroxyacylglutathione hydrolase activity"/>
    <property type="evidence" value="ECO:0007669"/>
    <property type="project" value="UniProtKB-EC"/>
</dbReference>
<keyword evidence="3" id="KW-0378">Hydrolase</keyword>
<dbReference type="GO" id="GO:0006749">
    <property type="term" value="P:glutathione metabolic process"/>
    <property type="evidence" value="ECO:0007669"/>
    <property type="project" value="InterPro"/>
</dbReference>
<reference evidence="3" key="1">
    <citation type="journal article" date="2014" name="Genome Biol. Evol.">
        <title>Pangenome evidence for extensive interdomain horizontal transfer affecting lineage core and shell genes in uncultured planktonic thaumarchaeota and euryarchaeota.</title>
        <authorList>
            <person name="Deschamps P."/>
            <person name="Zivanovic Y."/>
            <person name="Moreira D."/>
            <person name="Rodriguez-Valera F."/>
            <person name="Lopez-Garcia P."/>
        </authorList>
    </citation>
    <scope>NUCLEOTIDE SEQUENCE</scope>
</reference>
<dbReference type="InterPro" id="IPR001279">
    <property type="entry name" value="Metallo-B-lactamas"/>
</dbReference>
<organism evidence="3">
    <name type="scientific">uncultured marine group II/III euryarchaeote AD1000_91_C10</name>
    <dbReference type="NCBI Taxonomy" id="1457825"/>
    <lineage>
        <taxon>Archaea</taxon>
        <taxon>Methanobacteriati</taxon>
        <taxon>Methanobacteriota</taxon>
        <taxon>environmental samples</taxon>
    </lineage>
</organism>
<dbReference type="CDD" id="cd07724">
    <property type="entry name" value="POD-like_MBL-fold"/>
    <property type="match status" value="1"/>
</dbReference>
<sequence>MIVKQIKVGPMENFAYILGCEKSGEAAIIDPGFEAGKLLEMASELTMKVVAVINTHGHRDHIAENREIVSETGAKVIAHELATFTVDQYIKDREKFKIGDLTIETVHTPGHSPDSVCFIVNDEIIFTGDTLFVSECGRTDLPGGSNEDMYNSLVKIMREMPNNLLVYPGHDYGPAKTSKMGDEKVNNYTLKERTEAEFLKFMLN</sequence>
<name>A0A075FZ94_9EURY</name>
<evidence type="ECO:0000259" key="2">
    <source>
        <dbReference type="SMART" id="SM00849"/>
    </source>
</evidence>
<dbReference type="Gene3D" id="3.60.15.10">
    <property type="entry name" value="Ribonuclease Z/Hydroxyacylglutathione hydrolase-like"/>
    <property type="match status" value="1"/>
</dbReference>
<feature type="domain" description="Metallo-beta-lactamase" evidence="2">
    <location>
        <begin position="12"/>
        <end position="170"/>
    </location>
</feature>
<dbReference type="GO" id="GO:0050313">
    <property type="term" value="F:sulfur dioxygenase activity"/>
    <property type="evidence" value="ECO:0007669"/>
    <property type="project" value="InterPro"/>
</dbReference>
<dbReference type="PANTHER" id="PTHR43084:SF1">
    <property type="entry name" value="PERSULFIDE DIOXYGENASE ETHE1, MITOCHONDRIAL"/>
    <property type="match status" value="1"/>
</dbReference>
<dbReference type="SUPFAM" id="SSF56281">
    <property type="entry name" value="Metallo-hydrolase/oxidoreductase"/>
    <property type="match status" value="1"/>
</dbReference>
<dbReference type="InterPro" id="IPR036866">
    <property type="entry name" value="RibonucZ/Hydroxyglut_hydro"/>
</dbReference>
<dbReference type="AlphaFoldDB" id="A0A075FZ94"/>
<dbReference type="GO" id="GO:0046872">
    <property type="term" value="F:metal ion binding"/>
    <property type="evidence" value="ECO:0007669"/>
    <property type="project" value="UniProtKB-KW"/>
</dbReference>
<dbReference type="EMBL" id="KF900498">
    <property type="protein sequence ID" value="AIE97110.1"/>
    <property type="molecule type" value="Genomic_DNA"/>
</dbReference>
<dbReference type="GO" id="GO:0070813">
    <property type="term" value="P:hydrogen sulfide metabolic process"/>
    <property type="evidence" value="ECO:0007669"/>
    <property type="project" value="TreeGrafter"/>
</dbReference>
<dbReference type="SMART" id="SM00849">
    <property type="entry name" value="Lactamase_B"/>
    <property type="match status" value="1"/>
</dbReference>
<dbReference type="InterPro" id="IPR044528">
    <property type="entry name" value="POD-like_MBL-fold"/>
</dbReference>
<protein>
    <submittedName>
        <fullName evidence="3">Zn-dependent hydrolase (GloB)</fullName>
        <ecNumber evidence="3">3.1.2.6</ecNumber>
    </submittedName>
</protein>
<evidence type="ECO:0000313" key="3">
    <source>
        <dbReference type="EMBL" id="AIE97110.1"/>
    </source>
</evidence>
<proteinExistence type="predicted"/>
<dbReference type="PANTHER" id="PTHR43084">
    <property type="entry name" value="PERSULFIDE DIOXYGENASE ETHE1"/>
    <property type="match status" value="1"/>
</dbReference>
<gene>
    <name evidence="3" type="primary">gloB</name>
</gene>
<keyword evidence="1" id="KW-0479">Metal-binding</keyword>
<accession>A0A075FZ94</accession>
<dbReference type="EC" id="3.1.2.6" evidence="3"/>
<dbReference type="InterPro" id="IPR051682">
    <property type="entry name" value="Mito_Persulfide_Diox"/>
</dbReference>
<dbReference type="Pfam" id="PF00753">
    <property type="entry name" value="Lactamase_B"/>
    <property type="match status" value="1"/>
</dbReference>
<evidence type="ECO:0000256" key="1">
    <source>
        <dbReference type="ARBA" id="ARBA00022723"/>
    </source>
</evidence>